<accession>A0A8S4RH89</accession>
<dbReference type="Proteomes" id="UP000838756">
    <property type="component" value="Unassembled WGS sequence"/>
</dbReference>
<keyword evidence="1" id="KW-0732">Signal</keyword>
<name>A0A8S4RH89_9NEOP</name>
<sequence>MILVVALCFVALVGSAPSVPEDRECIYDDRGLCMGYCPEGTYSYTPGCGPITEEPTCDNLQPVASDYDVCDLSDCYCKPPTVRDTASKKCVPLEECPDKENIIVHD</sequence>
<evidence type="ECO:0000313" key="3">
    <source>
        <dbReference type="Proteomes" id="UP000838756"/>
    </source>
</evidence>
<organism evidence="2 3">
    <name type="scientific">Pararge aegeria aegeria</name>
    <dbReference type="NCBI Taxonomy" id="348720"/>
    <lineage>
        <taxon>Eukaryota</taxon>
        <taxon>Metazoa</taxon>
        <taxon>Ecdysozoa</taxon>
        <taxon>Arthropoda</taxon>
        <taxon>Hexapoda</taxon>
        <taxon>Insecta</taxon>
        <taxon>Pterygota</taxon>
        <taxon>Neoptera</taxon>
        <taxon>Endopterygota</taxon>
        <taxon>Lepidoptera</taxon>
        <taxon>Glossata</taxon>
        <taxon>Ditrysia</taxon>
        <taxon>Papilionoidea</taxon>
        <taxon>Nymphalidae</taxon>
        <taxon>Satyrinae</taxon>
        <taxon>Satyrini</taxon>
        <taxon>Parargina</taxon>
        <taxon>Pararge</taxon>
    </lineage>
</organism>
<dbReference type="SUPFAM" id="SSF57567">
    <property type="entry name" value="Serine protease inhibitors"/>
    <property type="match status" value="1"/>
</dbReference>
<feature type="signal peptide" evidence="1">
    <location>
        <begin position="1"/>
        <end position="15"/>
    </location>
</feature>
<reference evidence="2" key="1">
    <citation type="submission" date="2022-03" db="EMBL/GenBank/DDBJ databases">
        <authorList>
            <person name="Lindestad O."/>
        </authorList>
    </citation>
    <scope>NUCLEOTIDE SEQUENCE</scope>
</reference>
<evidence type="ECO:0000313" key="2">
    <source>
        <dbReference type="EMBL" id="CAH2237073.1"/>
    </source>
</evidence>
<dbReference type="AlphaFoldDB" id="A0A8S4RH89"/>
<evidence type="ECO:0000256" key="1">
    <source>
        <dbReference type="SAM" id="SignalP"/>
    </source>
</evidence>
<keyword evidence="3" id="KW-1185">Reference proteome</keyword>
<dbReference type="InterPro" id="IPR036084">
    <property type="entry name" value="Ser_inhib-like_sf"/>
</dbReference>
<comment type="caution">
    <text evidence="2">The sequence shown here is derived from an EMBL/GenBank/DDBJ whole genome shotgun (WGS) entry which is preliminary data.</text>
</comment>
<feature type="chain" id="PRO_5035747593" evidence="1">
    <location>
        <begin position="16"/>
        <end position="106"/>
    </location>
</feature>
<proteinExistence type="predicted"/>
<dbReference type="EMBL" id="CAKXAJ010025243">
    <property type="protein sequence ID" value="CAH2237073.1"/>
    <property type="molecule type" value="Genomic_DNA"/>
</dbReference>
<dbReference type="OrthoDB" id="8113025at2759"/>
<gene>
    <name evidence="2" type="primary">jg17249</name>
    <name evidence="2" type="ORF">PAEG_LOCUS14388</name>
</gene>
<dbReference type="Gene3D" id="2.10.25.10">
    <property type="entry name" value="Laminin"/>
    <property type="match status" value="1"/>
</dbReference>
<protein>
    <submittedName>
        <fullName evidence="2">Jg17249 protein</fullName>
    </submittedName>
</protein>